<proteinExistence type="predicted"/>
<dbReference type="EMBL" id="CAJNOU010009661">
    <property type="protein sequence ID" value="CAF1548124.1"/>
    <property type="molecule type" value="Genomic_DNA"/>
</dbReference>
<accession>A0A815WRV2</accession>
<evidence type="ECO:0000313" key="4">
    <source>
        <dbReference type="Proteomes" id="UP000663889"/>
    </source>
</evidence>
<feature type="non-terminal residue" evidence="2">
    <location>
        <position position="1"/>
    </location>
</feature>
<dbReference type="EMBL" id="CAJOBE010018843">
    <property type="protein sequence ID" value="CAF4223832.1"/>
    <property type="molecule type" value="Genomic_DNA"/>
</dbReference>
<reference evidence="2" key="1">
    <citation type="submission" date="2021-02" db="EMBL/GenBank/DDBJ databases">
        <authorList>
            <person name="Nowell W R."/>
        </authorList>
    </citation>
    <scope>NUCLEOTIDE SEQUENCE</scope>
</reference>
<evidence type="ECO:0000256" key="1">
    <source>
        <dbReference type="SAM" id="MobiDB-lite"/>
    </source>
</evidence>
<dbReference type="Proteomes" id="UP000663889">
    <property type="component" value="Unassembled WGS sequence"/>
</dbReference>
<organism evidence="2 4">
    <name type="scientific">Rotaria sordida</name>
    <dbReference type="NCBI Taxonomy" id="392033"/>
    <lineage>
        <taxon>Eukaryota</taxon>
        <taxon>Metazoa</taxon>
        <taxon>Spiralia</taxon>
        <taxon>Gnathifera</taxon>
        <taxon>Rotifera</taxon>
        <taxon>Eurotatoria</taxon>
        <taxon>Bdelloidea</taxon>
        <taxon>Philodinida</taxon>
        <taxon>Philodinidae</taxon>
        <taxon>Rotaria</taxon>
    </lineage>
</organism>
<feature type="region of interest" description="Disordered" evidence="1">
    <location>
        <begin position="25"/>
        <end position="55"/>
    </location>
</feature>
<feature type="compositionally biased region" description="Acidic residues" evidence="1">
    <location>
        <begin position="41"/>
        <end position="51"/>
    </location>
</feature>
<protein>
    <submittedName>
        <fullName evidence="2">Uncharacterized protein</fullName>
    </submittedName>
</protein>
<feature type="compositionally biased region" description="Polar residues" evidence="1">
    <location>
        <begin position="27"/>
        <end position="39"/>
    </location>
</feature>
<dbReference type="AlphaFoldDB" id="A0A815WRV2"/>
<name>A0A815WRV2_9BILA</name>
<comment type="caution">
    <text evidence="2">The sequence shown here is derived from an EMBL/GenBank/DDBJ whole genome shotgun (WGS) entry which is preliminary data.</text>
</comment>
<dbReference type="Proteomes" id="UP000663874">
    <property type="component" value="Unassembled WGS sequence"/>
</dbReference>
<evidence type="ECO:0000313" key="2">
    <source>
        <dbReference type="EMBL" id="CAF1548124.1"/>
    </source>
</evidence>
<gene>
    <name evidence="3" type="ORF">FNK824_LOCUS37375</name>
    <name evidence="2" type="ORF">SEV965_LOCUS38535</name>
</gene>
<feature type="non-terminal residue" evidence="2">
    <location>
        <position position="77"/>
    </location>
</feature>
<evidence type="ECO:0000313" key="3">
    <source>
        <dbReference type="EMBL" id="CAF4223832.1"/>
    </source>
</evidence>
<sequence>YSQNLTAIPFNIIGKNSTLDQAVHSFNGKSNDIEQTPTDENGSDSEEEEENSANSCYSSLSDFVYGIRHNEICGEIR</sequence>